<keyword evidence="2" id="KW-0378">Hydrolase</keyword>
<dbReference type="InterPro" id="IPR003607">
    <property type="entry name" value="HD/PDEase_dom"/>
</dbReference>
<dbReference type="CDD" id="cd00077">
    <property type="entry name" value="HDc"/>
    <property type="match status" value="1"/>
</dbReference>
<dbReference type="PANTHER" id="PTHR46246:SF1">
    <property type="entry name" value="GUANOSINE-3',5'-BIS(DIPHOSPHATE) 3'-PYROPHOSPHOHYDROLASE MESH1"/>
    <property type="match status" value="1"/>
</dbReference>
<dbReference type="GO" id="GO:0016787">
    <property type="term" value="F:hydrolase activity"/>
    <property type="evidence" value="ECO:0007669"/>
    <property type="project" value="UniProtKB-KW"/>
</dbReference>
<dbReference type="SUPFAM" id="SSF109604">
    <property type="entry name" value="HD-domain/PDEase-like"/>
    <property type="match status" value="1"/>
</dbReference>
<reference evidence="2 3" key="1">
    <citation type="submission" date="2023-07" db="EMBL/GenBank/DDBJ databases">
        <title>Sequencing the genomes of 1000 actinobacteria strains.</title>
        <authorList>
            <person name="Klenk H.-P."/>
        </authorList>
    </citation>
    <scope>NUCLEOTIDE SEQUENCE [LARGE SCALE GENOMIC DNA]</scope>
    <source>
        <strain evidence="2 3">DSM 44508</strain>
    </source>
</reference>
<evidence type="ECO:0000313" key="3">
    <source>
        <dbReference type="Proteomes" id="UP001183619"/>
    </source>
</evidence>
<comment type="caution">
    <text evidence="2">The sequence shown here is derived from an EMBL/GenBank/DDBJ whole genome shotgun (WGS) entry which is preliminary data.</text>
</comment>
<name>A0ABU2BA00_9CORY</name>
<dbReference type="RefSeq" id="WP_277104092.1">
    <property type="nucleotide sequence ID" value="NZ_BAAAJS010000001.1"/>
</dbReference>
<evidence type="ECO:0000259" key="1">
    <source>
        <dbReference type="SMART" id="SM00471"/>
    </source>
</evidence>
<dbReference type="EMBL" id="JAVDYF010000001">
    <property type="protein sequence ID" value="MDR7355452.1"/>
    <property type="molecule type" value="Genomic_DNA"/>
</dbReference>
<dbReference type="InterPro" id="IPR052194">
    <property type="entry name" value="MESH1"/>
</dbReference>
<sequence length="183" mass="20652">MSVLSPRLMRAINVASVGHDGHYRKATKIPYISHLFAVMHILAQFDVHEDLLIAALLHDVIEDRPGTVDVEAEFGPNVARIVLEVTKDSSLDTWQKRADDYLARLEQASDEAVLLALADKYHNLQSILADFDEHGDKLWERFNAGKQAQQWWYTKMGELVARKMPAHPLVAEFAGLVKQVVVL</sequence>
<dbReference type="SMART" id="SM00471">
    <property type="entry name" value="HDc"/>
    <property type="match status" value="1"/>
</dbReference>
<organism evidence="2 3">
    <name type="scientific">Corynebacterium felinum</name>
    <dbReference type="NCBI Taxonomy" id="131318"/>
    <lineage>
        <taxon>Bacteria</taxon>
        <taxon>Bacillati</taxon>
        <taxon>Actinomycetota</taxon>
        <taxon>Actinomycetes</taxon>
        <taxon>Mycobacteriales</taxon>
        <taxon>Corynebacteriaceae</taxon>
        <taxon>Corynebacterium</taxon>
    </lineage>
</organism>
<evidence type="ECO:0000313" key="2">
    <source>
        <dbReference type="EMBL" id="MDR7355452.1"/>
    </source>
</evidence>
<dbReference type="Pfam" id="PF13328">
    <property type="entry name" value="HD_4"/>
    <property type="match status" value="1"/>
</dbReference>
<accession>A0ABU2BA00</accession>
<dbReference type="Proteomes" id="UP001183619">
    <property type="component" value="Unassembled WGS sequence"/>
</dbReference>
<keyword evidence="3" id="KW-1185">Reference proteome</keyword>
<dbReference type="Gene3D" id="1.10.3210.10">
    <property type="entry name" value="Hypothetical protein af1432"/>
    <property type="match status" value="1"/>
</dbReference>
<dbReference type="PANTHER" id="PTHR46246">
    <property type="entry name" value="GUANOSINE-3',5'-BIS(DIPHOSPHATE) 3'-PYROPHOSPHOHYDROLASE MESH1"/>
    <property type="match status" value="1"/>
</dbReference>
<gene>
    <name evidence="2" type="ORF">J2S37_001990</name>
</gene>
<protein>
    <submittedName>
        <fullName evidence="2">(P)ppGpp synthase/HD superfamily hydrolase</fullName>
    </submittedName>
</protein>
<feature type="domain" description="HD/PDEase" evidence="1">
    <location>
        <begin position="27"/>
        <end position="133"/>
    </location>
</feature>
<proteinExistence type="predicted"/>